<dbReference type="InterPro" id="IPR011545">
    <property type="entry name" value="DEAD/DEAH_box_helicase_dom"/>
</dbReference>
<dbReference type="RefSeq" id="XP_013229079.1">
    <property type="nucleotide sequence ID" value="XM_013373625.1"/>
</dbReference>
<dbReference type="EC" id="3.6.4.13" evidence="1"/>
<dbReference type="OrthoDB" id="10256233at2759"/>
<dbReference type="GO" id="GO:0016787">
    <property type="term" value="F:hydrolase activity"/>
    <property type="evidence" value="ECO:0007669"/>
    <property type="project" value="UniProtKB-KW"/>
</dbReference>
<dbReference type="CDD" id="cd00268">
    <property type="entry name" value="DEADc"/>
    <property type="match status" value="1"/>
</dbReference>
<gene>
    <name evidence="8" type="ORF">ETH_00009620</name>
</gene>
<evidence type="ECO:0000256" key="1">
    <source>
        <dbReference type="ARBA" id="ARBA00012552"/>
    </source>
</evidence>
<evidence type="ECO:0000256" key="2">
    <source>
        <dbReference type="ARBA" id="ARBA00022741"/>
    </source>
</evidence>
<dbReference type="InterPro" id="IPR050547">
    <property type="entry name" value="DEAD_box_RNA_helicases"/>
</dbReference>
<sequence>MQRPLQILGNLSGELRLPSWGRSCTRQALPSRLAIGATVGNFSCAHRHRRIFKSCKGFCCHAVSVSSASHFGDAQRQPEARAITGLSAAKISALPISPELQEGLQRLGIRKLADVQRHCLLRALAGTSLIVAARPGAGKTLAYLIPILQRFMAEEMRDTLNTSAEAHSFPFALILVPSRELARQVTSVAMALLPQAPVILLDPTSPMRQHKELLQHIPAKIVVSTPDRVCALTGFRRPRGMGTTRSGPLEPNPLSLNNLRVLVVDEADALLRRDYHSKIQFLYRAALGWRDGKGDKHLSGEGLQCFSSSLQLLCFSAVLTQSMLSIFETEFPQVEVLNLLSASKHGTGGELVTEENSTRGKSGDKSEKGSLDDALRDDGSYVEGTAVGTTPAPQKTGEQRRNQTIEEEHMEKERKMLALAETLRAYIPRVTVGERQPNTSNRGSAEASAKKSCTVDDEEKEPLPTKNLASDSLEALEAAGASAGYQQPPGEPASSTGMKLSTDDMPPQCIVFADSQEECIQIWIRKIASVPCRILYREIAGRAGRGRTAGTSVVLCSSAELRKLRGIEQLSHVCFERRPLPAVGDCQELTLRQLAADMLNVPYSQYAPLIDLAQRLHDKAGDQAFATVLLKLGGANMYSALQLSSTSDRSALSGKRGFVPLLLYDPSHVVVGRVVKSVNGFVADVSTTYADYVVEAAASEDAHSKDFSNGELDSHLNEQRVKEAWVPVFHLEQLPRLLGVGIGRRRHGRRLPWTRMKLSVVRSKKVARRQALDRERVSRSNSLQLEAIRNMSLGSANR</sequence>
<feature type="domain" description="Helicase ATP-binding" evidence="7">
    <location>
        <begin position="120"/>
        <end position="337"/>
    </location>
</feature>
<evidence type="ECO:0000256" key="6">
    <source>
        <dbReference type="SAM" id="MobiDB-lite"/>
    </source>
</evidence>
<evidence type="ECO:0000256" key="5">
    <source>
        <dbReference type="ARBA" id="ARBA00022840"/>
    </source>
</evidence>
<dbReference type="Gene3D" id="3.40.50.300">
    <property type="entry name" value="P-loop containing nucleotide triphosphate hydrolases"/>
    <property type="match status" value="1"/>
</dbReference>
<dbReference type="OMA" id="CMLRRDY"/>
<dbReference type="PROSITE" id="PS51192">
    <property type="entry name" value="HELICASE_ATP_BIND_1"/>
    <property type="match status" value="1"/>
</dbReference>
<dbReference type="InterPro" id="IPR027417">
    <property type="entry name" value="P-loop_NTPase"/>
</dbReference>
<dbReference type="SMART" id="SM00487">
    <property type="entry name" value="DEXDc"/>
    <property type="match status" value="1"/>
</dbReference>
<keyword evidence="9" id="KW-1185">Reference proteome</keyword>
<dbReference type="SUPFAM" id="SSF52540">
    <property type="entry name" value="P-loop containing nucleoside triphosphate hydrolases"/>
    <property type="match status" value="1"/>
</dbReference>
<evidence type="ECO:0000256" key="3">
    <source>
        <dbReference type="ARBA" id="ARBA00022801"/>
    </source>
</evidence>
<dbReference type="AlphaFoldDB" id="U6KN30"/>
<dbReference type="Proteomes" id="UP000030747">
    <property type="component" value="Unassembled WGS sequence"/>
</dbReference>
<proteinExistence type="predicted"/>
<dbReference type="PANTHER" id="PTHR47963">
    <property type="entry name" value="DEAD-BOX ATP-DEPENDENT RNA HELICASE 47, MITOCHONDRIAL"/>
    <property type="match status" value="1"/>
</dbReference>
<dbReference type="VEuPathDB" id="ToxoDB:ETH_00009620"/>
<evidence type="ECO:0000313" key="9">
    <source>
        <dbReference type="Proteomes" id="UP000030747"/>
    </source>
</evidence>
<keyword evidence="5" id="KW-0067">ATP-binding</keyword>
<dbReference type="VEuPathDB" id="ToxoDB:ETH2_1311300"/>
<reference evidence="8" key="1">
    <citation type="submission" date="2013-10" db="EMBL/GenBank/DDBJ databases">
        <title>Genomic analysis of the causative agents of coccidiosis in chickens.</title>
        <authorList>
            <person name="Reid A.J."/>
            <person name="Blake D."/>
            <person name="Billington K."/>
            <person name="Browne H."/>
            <person name="Dunn M."/>
            <person name="Hung S."/>
            <person name="Kawahara F."/>
            <person name="Miranda-Saavedra D."/>
            <person name="Mourier T."/>
            <person name="Nagra H."/>
            <person name="Otto T.D."/>
            <person name="Rawlings N."/>
            <person name="Sanchez A."/>
            <person name="Sanders M."/>
            <person name="Subramaniam C."/>
            <person name="Tay Y."/>
            <person name="Dear P."/>
            <person name="Doerig C."/>
            <person name="Gruber A."/>
            <person name="Parkinson J."/>
            <person name="Shirley M."/>
            <person name="Wan K.L."/>
            <person name="Berriman M."/>
            <person name="Tomley F."/>
            <person name="Pain A."/>
        </authorList>
    </citation>
    <scope>NUCLEOTIDE SEQUENCE [LARGE SCALE GENOMIC DNA]</scope>
    <source>
        <strain evidence="8">Houghton</strain>
    </source>
</reference>
<feature type="compositionally biased region" description="Basic and acidic residues" evidence="6">
    <location>
        <begin position="356"/>
        <end position="379"/>
    </location>
</feature>
<evidence type="ECO:0000256" key="4">
    <source>
        <dbReference type="ARBA" id="ARBA00022806"/>
    </source>
</evidence>
<keyword evidence="3" id="KW-0378">Hydrolase</keyword>
<keyword evidence="2" id="KW-0547">Nucleotide-binding</keyword>
<dbReference type="GO" id="GO:0003724">
    <property type="term" value="F:RNA helicase activity"/>
    <property type="evidence" value="ECO:0007669"/>
    <property type="project" value="UniProtKB-EC"/>
</dbReference>
<feature type="region of interest" description="Disordered" evidence="6">
    <location>
        <begin position="430"/>
        <end position="468"/>
    </location>
</feature>
<name>U6KN30_EIMTE</name>
<reference evidence="8" key="2">
    <citation type="submission" date="2013-10" db="EMBL/GenBank/DDBJ databases">
        <authorList>
            <person name="Aslett M."/>
        </authorList>
    </citation>
    <scope>NUCLEOTIDE SEQUENCE [LARGE SCALE GENOMIC DNA]</scope>
    <source>
        <strain evidence="8">Houghton</strain>
    </source>
</reference>
<dbReference type="GeneID" id="25251120"/>
<dbReference type="EMBL" id="HG673821">
    <property type="protein sequence ID" value="CDJ38241.1"/>
    <property type="molecule type" value="Genomic_DNA"/>
</dbReference>
<evidence type="ECO:0000313" key="8">
    <source>
        <dbReference type="EMBL" id="CDJ38241.1"/>
    </source>
</evidence>
<protein>
    <recommendedName>
        <fullName evidence="1">RNA helicase</fullName>
        <ecNumber evidence="1">3.6.4.13</ecNumber>
    </recommendedName>
</protein>
<dbReference type="PANTHER" id="PTHR47963:SF8">
    <property type="entry name" value="ATP-DEPENDENT RNA HELICASE DEAD"/>
    <property type="match status" value="1"/>
</dbReference>
<accession>U6KN30</accession>
<dbReference type="GO" id="GO:0003723">
    <property type="term" value="F:RNA binding"/>
    <property type="evidence" value="ECO:0007669"/>
    <property type="project" value="TreeGrafter"/>
</dbReference>
<organism evidence="8 9">
    <name type="scientific">Eimeria tenella</name>
    <name type="common">Coccidian parasite</name>
    <dbReference type="NCBI Taxonomy" id="5802"/>
    <lineage>
        <taxon>Eukaryota</taxon>
        <taxon>Sar</taxon>
        <taxon>Alveolata</taxon>
        <taxon>Apicomplexa</taxon>
        <taxon>Conoidasida</taxon>
        <taxon>Coccidia</taxon>
        <taxon>Eucoccidiorida</taxon>
        <taxon>Eimeriorina</taxon>
        <taxon>Eimeriidae</taxon>
        <taxon>Eimeria</taxon>
    </lineage>
</organism>
<dbReference type="InterPro" id="IPR014001">
    <property type="entry name" value="Helicase_ATP-bd"/>
</dbReference>
<dbReference type="InterPro" id="IPR044742">
    <property type="entry name" value="DEAD/DEAH_RhlB"/>
</dbReference>
<dbReference type="Pfam" id="PF00270">
    <property type="entry name" value="DEAD"/>
    <property type="match status" value="1"/>
</dbReference>
<evidence type="ECO:0000259" key="7">
    <source>
        <dbReference type="PROSITE" id="PS51192"/>
    </source>
</evidence>
<keyword evidence="4 8" id="KW-0347">Helicase</keyword>
<dbReference type="GO" id="GO:0005524">
    <property type="term" value="F:ATP binding"/>
    <property type="evidence" value="ECO:0007669"/>
    <property type="project" value="UniProtKB-KW"/>
</dbReference>
<feature type="region of interest" description="Disordered" evidence="6">
    <location>
        <begin position="347"/>
        <end position="402"/>
    </location>
</feature>